<comment type="caution">
    <text evidence="1">The sequence shown here is derived from an EMBL/GenBank/DDBJ whole genome shotgun (WGS) entry which is preliminary data.</text>
</comment>
<evidence type="ECO:0000313" key="1">
    <source>
        <dbReference type="EMBL" id="KAI7985741.1"/>
    </source>
</evidence>
<protein>
    <submittedName>
        <fullName evidence="1">WD-40 repeat-containing protein MSI4</fullName>
    </submittedName>
</protein>
<reference evidence="1 2" key="1">
    <citation type="journal article" date="2022" name="Plant J.">
        <title>Chromosome-level genome of Camellia lanceoleosa provides a valuable resource for understanding genome evolution and self-incompatibility.</title>
        <authorList>
            <person name="Gong W."/>
            <person name="Xiao S."/>
            <person name="Wang L."/>
            <person name="Liao Z."/>
            <person name="Chang Y."/>
            <person name="Mo W."/>
            <person name="Hu G."/>
            <person name="Li W."/>
            <person name="Zhao G."/>
            <person name="Zhu H."/>
            <person name="Hu X."/>
            <person name="Ji K."/>
            <person name="Xiang X."/>
            <person name="Song Q."/>
            <person name="Yuan D."/>
            <person name="Jin S."/>
            <person name="Zhang L."/>
        </authorList>
    </citation>
    <scope>NUCLEOTIDE SEQUENCE [LARGE SCALE GENOMIC DNA]</scope>
    <source>
        <strain evidence="1">SQ_2022a</strain>
    </source>
</reference>
<organism evidence="1 2">
    <name type="scientific">Camellia lanceoleosa</name>
    <dbReference type="NCBI Taxonomy" id="1840588"/>
    <lineage>
        <taxon>Eukaryota</taxon>
        <taxon>Viridiplantae</taxon>
        <taxon>Streptophyta</taxon>
        <taxon>Embryophyta</taxon>
        <taxon>Tracheophyta</taxon>
        <taxon>Spermatophyta</taxon>
        <taxon>Magnoliopsida</taxon>
        <taxon>eudicotyledons</taxon>
        <taxon>Gunneridae</taxon>
        <taxon>Pentapetalae</taxon>
        <taxon>asterids</taxon>
        <taxon>Ericales</taxon>
        <taxon>Theaceae</taxon>
        <taxon>Camellia</taxon>
    </lineage>
</organism>
<gene>
    <name evidence="1" type="ORF">LOK49_LG14G01036</name>
</gene>
<name>A0ACC0FCH7_9ERIC</name>
<accession>A0ACC0FCH7</accession>
<dbReference type="EMBL" id="CM045772">
    <property type="protein sequence ID" value="KAI7985741.1"/>
    <property type="molecule type" value="Genomic_DNA"/>
</dbReference>
<evidence type="ECO:0000313" key="2">
    <source>
        <dbReference type="Proteomes" id="UP001060215"/>
    </source>
</evidence>
<dbReference type="Proteomes" id="UP001060215">
    <property type="component" value="Chromosome 15"/>
</dbReference>
<proteinExistence type="predicted"/>
<keyword evidence="2" id="KW-1185">Reference proteome</keyword>
<sequence length="152" mass="17575">MFEKVLWIAFLKLSVSFTWSCACNTSRNWEWSRVEKAHDADLHYVDWNPHDENLIITGREPEEQQRINEELNARLQNLESNSMEVNRKIDLMLQQISRGVTLALHAYNLNSTLALPAEHVRTLVSTSDFEDGSDEETKAKDFGPFFMTIDGD</sequence>